<evidence type="ECO:0000313" key="2">
    <source>
        <dbReference type="EMBL" id="KAK3382980.1"/>
    </source>
</evidence>
<evidence type="ECO:0000256" key="1">
    <source>
        <dbReference type="SAM" id="MobiDB-lite"/>
    </source>
</evidence>
<accession>A0AAE0NK74</accession>
<organism evidence="2 3">
    <name type="scientific">Lasiosphaeria ovina</name>
    <dbReference type="NCBI Taxonomy" id="92902"/>
    <lineage>
        <taxon>Eukaryota</taxon>
        <taxon>Fungi</taxon>
        <taxon>Dikarya</taxon>
        <taxon>Ascomycota</taxon>
        <taxon>Pezizomycotina</taxon>
        <taxon>Sordariomycetes</taxon>
        <taxon>Sordariomycetidae</taxon>
        <taxon>Sordariales</taxon>
        <taxon>Lasiosphaeriaceae</taxon>
        <taxon>Lasiosphaeria</taxon>
    </lineage>
</organism>
<dbReference type="PANTHER" id="PTHR38790:SF4">
    <property type="entry name" value="2EXR DOMAIN-CONTAINING PROTEIN"/>
    <property type="match status" value="1"/>
</dbReference>
<dbReference type="PANTHER" id="PTHR38790">
    <property type="entry name" value="2EXR DOMAIN-CONTAINING PROTEIN-RELATED"/>
    <property type="match status" value="1"/>
</dbReference>
<name>A0AAE0NK74_9PEZI</name>
<keyword evidence="3" id="KW-1185">Reference proteome</keyword>
<feature type="region of interest" description="Disordered" evidence="1">
    <location>
        <begin position="82"/>
        <end position="105"/>
    </location>
</feature>
<sequence length="342" mass="37730">MPIPRPPTAATPAAAVGERRRAAPGFLELPLEIRLQIYGWVHLQHPMRPAELMGYPSPNYSAYFVETIVPGVLATRVEDEPTKMHRTTEDVATTPPPPHPPRQQHRLLSPHRPLCYVPTAVLQTCRQVYAEARATPFHGNEFIFSTWFSSGLAAASAFVHKTLRSGWQRQALRFARLELHVKDLCTAGPRLRDWEALCETLSPGLRGLRLKIDLDDRTLLSAVSVGRPPARVWARPSMHDDSVSDDGDDSGGGRGTVFSPAWSREPFRWVDAGLAALAALRFLEVELAGMPGLSNDDKSAWCESLAERLNRGRDPRATVSVVCVERARRPPGSGGKGCGVFR</sequence>
<evidence type="ECO:0000313" key="3">
    <source>
        <dbReference type="Proteomes" id="UP001287356"/>
    </source>
</evidence>
<reference evidence="2" key="1">
    <citation type="journal article" date="2023" name="Mol. Phylogenet. Evol.">
        <title>Genome-scale phylogeny and comparative genomics of the fungal order Sordariales.</title>
        <authorList>
            <person name="Hensen N."/>
            <person name="Bonometti L."/>
            <person name="Westerberg I."/>
            <person name="Brannstrom I.O."/>
            <person name="Guillou S."/>
            <person name="Cros-Aarteil S."/>
            <person name="Calhoun S."/>
            <person name="Haridas S."/>
            <person name="Kuo A."/>
            <person name="Mondo S."/>
            <person name="Pangilinan J."/>
            <person name="Riley R."/>
            <person name="LaButti K."/>
            <person name="Andreopoulos B."/>
            <person name="Lipzen A."/>
            <person name="Chen C."/>
            <person name="Yan M."/>
            <person name="Daum C."/>
            <person name="Ng V."/>
            <person name="Clum A."/>
            <person name="Steindorff A."/>
            <person name="Ohm R.A."/>
            <person name="Martin F."/>
            <person name="Silar P."/>
            <person name="Natvig D.O."/>
            <person name="Lalanne C."/>
            <person name="Gautier V."/>
            <person name="Ament-Velasquez S.L."/>
            <person name="Kruys A."/>
            <person name="Hutchinson M.I."/>
            <person name="Powell A.J."/>
            <person name="Barry K."/>
            <person name="Miller A.N."/>
            <person name="Grigoriev I.V."/>
            <person name="Debuchy R."/>
            <person name="Gladieux P."/>
            <person name="Hiltunen Thoren M."/>
            <person name="Johannesson H."/>
        </authorList>
    </citation>
    <scope>NUCLEOTIDE SEQUENCE</scope>
    <source>
        <strain evidence="2">CBS 958.72</strain>
    </source>
</reference>
<comment type="caution">
    <text evidence="2">The sequence shown here is derived from an EMBL/GenBank/DDBJ whole genome shotgun (WGS) entry which is preliminary data.</text>
</comment>
<dbReference type="EMBL" id="JAULSN010000001">
    <property type="protein sequence ID" value="KAK3382980.1"/>
    <property type="molecule type" value="Genomic_DNA"/>
</dbReference>
<proteinExistence type="predicted"/>
<dbReference type="AlphaFoldDB" id="A0AAE0NK74"/>
<reference evidence="2" key="2">
    <citation type="submission" date="2023-06" db="EMBL/GenBank/DDBJ databases">
        <authorList>
            <consortium name="Lawrence Berkeley National Laboratory"/>
            <person name="Haridas S."/>
            <person name="Hensen N."/>
            <person name="Bonometti L."/>
            <person name="Westerberg I."/>
            <person name="Brannstrom I.O."/>
            <person name="Guillou S."/>
            <person name="Cros-Aarteil S."/>
            <person name="Calhoun S."/>
            <person name="Kuo A."/>
            <person name="Mondo S."/>
            <person name="Pangilinan J."/>
            <person name="Riley R."/>
            <person name="Labutti K."/>
            <person name="Andreopoulos B."/>
            <person name="Lipzen A."/>
            <person name="Chen C."/>
            <person name="Yanf M."/>
            <person name="Daum C."/>
            <person name="Ng V."/>
            <person name="Clum A."/>
            <person name="Steindorff A."/>
            <person name="Ohm R."/>
            <person name="Martin F."/>
            <person name="Silar P."/>
            <person name="Natvig D."/>
            <person name="Lalanne C."/>
            <person name="Gautier V."/>
            <person name="Ament-Velasquez S.L."/>
            <person name="Kruys A."/>
            <person name="Hutchinson M.I."/>
            <person name="Powell A.J."/>
            <person name="Barry K."/>
            <person name="Miller A.N."/>
            <person name="Grigoriev I.V."/>
            <person name="Debuchy R."/>
            <person name="Gladieux P."/>
            <person name="Thoren M.H."/>
            <person name="Johannesson H."/>
        </authorList>
    </citation>
    <scope>NUCLEOTIDE SEQUENCE</scope>
    <source>
        <strain evidence="2">CBS 958.72</strain>
    </source>
</reference>
<gene>
    <name evidence="2" type="ORF">B0T24DRAFT_519066</name>
</gene>
<protein>
    <submittedName>
        <fullName evidence="2">Uncharacterized protein</fullName>
    </submittedName>
</protein>
<feature type="region of interest" description="Disordered" evidence="1">
    <location>
        <begin position="234"/>
        <end position="256"/>
    </location>
</feature>
<dbReference type="Proteomes" id="UP001287356">
    <property type="component" value="Unassembled WGS sequence"/>
</dbReference>